<dbReference type="CDD" id="cd00109">
    <property type="entry name" value="Kunitz-type"/>
    <property type="match status" value="1"/>
</dbReference>
<evidence type="ECO:0000256" key="2">
    <source>
        <dbReference type="SAM" id="MobiDB-lite"/>
    </source>
</evidence>
<proteinExistence type="predicted"/>
<feature type="chain" id="PRO_5041718847" description="BPTI/Kunitz inhibitor domain-containing protein" evidence="3">
    <location>
        <begin position="21"/>
        <end position="246"/>
    </location>
</feature>
<dbReference type="GO" id="GO:0004867">
    <property type="term" value="F:serine-type endopeptidase inhibitor activity"/>
    <property type="evidence" value="ECO:0007669"/>
    <property type="project" value="InterPro"/>
</dbReference>
<reference evidence="6" key="1">
    <citation type="submission" date="2023-11" db="UniProtKB">
        <authorList>
            <consortium name="WormBaseParasite"/>
        </authorList>
    </citation>
    <scope>IDENTIFICATION</scope>
</reference>
<dbReference type="PROSITE" id="PS50279">
    <property type="entry name" value="BPTI_KUNITZ_2"/>
    <property type="match status" value="2"/>
</dbReference>
<dbReference type="SUPFAM" id="SSF57362">
    <property type="entry name" value="BPTI-like"/>
    <property type="match status" value="2"/>
</dbReference>
<dbReference type="WBParaSite" id="SMRG1_55160.1">
    <property type="protein sequence ID" value="SMRG1_55160.1"/>
    <property type="gene ID" value="SMRG1_55160"/>
</dbReference>
<evidence type="ECO:0000313" key="5">
    <source>
        <dbReference type="Proteomes" id="UP000050790"/>
    </source>
</evidence>
<organism evidence="5 6">
    <name type="scientific">Schistosoma margrebowiei</name>
    <dbReference type="NCBI Taxonomy" id="48269"/>
    <lineage>
        <taxon>Eukaryota</taxon>
        <taxon>Metazoa</taxon>
        <taxon>Spiralia</taxon>
        <taxon>Lophotrochozoa</taxon>
        <taxon>Platyhelminthes</taxon>
        <taxon>Trematoda</taxon>
        <taxon>Digenea</taxon>
        <taxon>Strigeidida</taxon>
        <taxon>Schistosomatoidea</taxon>
        <taxon>Schistosomatidae</taxon>
        <taxon>Schistosoma</taxon>
    </lineage>
</organism>
<evidence type="ECO:0000256" key="1">
    <source>
        <dbReference type="ARBA" id="ARBA00023157"/>
    </source>
</evidence>
<accession>A0AA84ZZ97</accession>
<feature type="compositionally biased region" description="Low complexity" evidence="2">
    <location>
        <begin position="90"/>
        <end position="112"/>
    </location>
</feature>
<evidence type="ECO:0000313" key="6">
    <source>
        <dbReference type="WBParaSite" id="SMRG1_55160.1"/>
    </source>
</evidence>
<dbReference type="FunFam" id="4.10.410.10:FF:000020">
    <property type="entry name" value="Collagen, type VI, alpha 3"/>
    <property type="match status" value="1"/>
</dbReference>
<dbReference type="PANTHER" id="PTHR10083">
    <property type="entry name" value="KUNITZ-TYPE PROTEASE INHIBITOR-RELATED"/>
    <property type="match status" value="1"/>
</dbReference>
<feature type="domain" description="BPTI/Kunitz inhibitor" evidence="4">
    <location>
        <begin position="156"/>
        <end position="206"/>
    </location>
</feature>
<keyword evidence="3" id="KW-0732">Signal</keyword>
<dbReference type="SMART" id="SM00131">
    <property type="entry name" value="KU"/>
    <property type="match status" value="2"/>
</dbReference>
<dbReference type="InterPro" id="IPR050098">
    <property type="entry name" value="TFPI/VKTCI-like"/>
</dbReference>
<dbReference type="PANTHER" id="PTHR10083:SF374">
    <property type="entry name" value="BPTI_KUNITZ INHIBITOR DOMAIN-CONTAINING PROTEIN"/>
    <property type="match status" value="1"/>
</dbReference>
<dbReference type="Gene3D" id="4.10.410.10">
    <property type="entry name" value="Pancreatic trypsin inhibitor Kunitz domain"/>
    <property type="match status" value="2"/>
</dbReference>
<dbReference type="InterPro" id="IPR002223">
    <property type="entry name" value="Kunitz_BPTI"/>
</dbReference>
<name>A0AA84ZZ97_9TREM</name>
<dbReference type="PROSITE" id="PS00280">
    <property type="entry name" value="BPTI_KUNITZ_1"/>
    <property type="match status" value="2"/>
</dbReference>
<dbReference type="GO" id="GO:0005615">
    <property type="term" value="C:extracellular space"/>
    <property type="evidence" value="ECO:0007669"/>
    <property type="project" value="TreeGrafter"/>
</dbReference>
<dbReference type="InterPro" id="IPR036880">
    <property type="entry name" value="Kunitz_BPTI_sf"/>
</dbReference>
<feature type="domain" description="BPTI/Kunitz inhibitor" evidence="4">
    <location>
        <begin position="28"/>
        <end position="78"/>
    </location>
</feature>
<dbReference type="PRINTS" id="PR00759">
    <property type="entry name" value="BASICPTASE"/>
</dbReference>
<dbReference type="AlphaFoldDB" id="A0AA84ZZ97"/>
<keyword evidence="1" id="KW-1015">Disulfide bond</keyword>
<dbReference type="Pfam" id="PF00014">
    <property type="entry name" value="Kunitz_BPTI"/>
    <property type="match status" value="2"/>
</dbReference>
<sequence>MSSFCLYGILFLICAQSVTSFRKGSSVCILDYEEGICRALIKRFYYNRVNKTCEVFYYGGCFGNGNNFLSKTECELKCNGTIYITENPSETTKQTVTTSTSTDQSDSTEATTPTQKPLGVGTKIFLESKVENNMNILNNNNNTLYSFLTKTPDEICALPLKKGYCLQNIPRFYYNSLENKCLPFTYKGCGGNENRFKTKEACESMCMKKTTMKSINNQTRTTLSWQKVNETTTRIINLTKSTLQKK</sequence>
<dbReference type="InterPro" id="IPR020901">
    <property type="entry name" value="Prtase_inh_Kunz-CS"/>
</dbReference>
<feature type="signal peptide" evidence="3">
    <location>
        <begin position="1"/>
        <end position="20"/>
    </location>
</feature>
<protein>
    <recommendedName>
        <fullName evidence="4">BPTI/Kunitz inhibitor domain-containing protein</fullName>
    </recommendedName>
</protein>
<feature type="region of interest" description="Disordered" evidence="2">
    <location>
        <begin position="90"/>
        <end position="114"/>
    </location>
</feature>
<evidence type="ECO:0000259" key="4">
    <source>
        <dbReference type="PROSITE" id="PS50279"/>
    </source>
</evidence>
<dbReference type="Proteomes" id="UP000050790">
    <property type="component" value="Unassembled WGS sequence"/>
</dbReference>
<evidence type="ECO:0000256" key="3">
    <source>
        <dbReference type="SAM" id="SignalP"/>
    </source>
</evidence>